<dbReference type="InterPro" id="IPR029083">
    <property type="entry name" value="Imm32"/>
</dbReference>
<dbReference type="EMBL" id="VBRC01000011">
    <property type="protein sequence ID" value="TLK24137.1"/>
    <property type="molecule type" value="Genomic_DNA"/>
</dbReference>
<dbReference type="AlphaFoldDB" id="A0AAJ5F2T1"/>
<dbReference type="Proteomes" id="UP000536909">
    <property type="component" value="Unassembled WGS sequence"/>
</dbReference>
<dbReference type="RefSeq" id="WP_129119468.1">
    <property type="nucleotide sequence ID" value="NZ_BSUI01000001.1"/>
</dbReference>
<gene>
    <name evidence="2" type="ORF">FCS05_14845</name>
    <name evidence="1" type="ORF">HNQ10_003627</name>
</gene>
<evidence type="ECO:0000313" key="1">
    <source>
        <dbReference type="EMBL" id="MBB5296774.1"/>
    </source>
</evidence>
<evidence type="ECO:0000313" key="3">
    <source>
        <dbReference type="Proteomes" id="UP000308000"/>
    </source>
</evidence>
<evidence type="ECO:0000313" key="2">
    <source>
        <dbReference type="EMBL" id="TLK24137.1"/>
    </source>
</evidence>
<name>A0AAJ5F2T1_9DEIO</name>
<comment type="caution">
    <text evidence="2">The sequence shown here is derived from an EMBL/GenBank/DDBJ whole genome shotgun (WGS) entry which is preliminary data.</text>
</comment>
<sequence length="75" mass="8410">MDEPETNWWEPEARIEVRMVEGAHVIFGNAAGFRTLSNMLLSLAESTVPGKHLHLEDFSGLEEGSDELILSRLDD</sequence>
<accession>A0AAJ5F2T1</accession>
<organism evidence="2 3">
    <name type="scientific">Deinococcus metallilatus</name>
    <dbReference type="NCBI Taxonomy" id="1211322"/>
    <lineage>
        <taxon>Bacteria</taxon>
        <taxon>Thermotogati</taxon>
        <taxon>Deinococcota</taxon>
        <taxon>Deinococci</taxon>
        <taxon>Deinococcales</taxon>
        <taxon>Deinococcaceae</taxon>
        <taxon>Deinococcus</taxon>
    </lineage>
</organism>
<proteinExistence type="predicted"/>
<keyword evidence="4" id="KW-1185">Reference proteome</keyword>
<dbReference type="Proteomes" id="UP000308000">
    <property type="component" value="Unassembled WGS sequence"/>
</dbReference>
<dbReference type="EMBL" id="JACHFV010000013">
    <property type="protein sequence ID" value="MBB5296774.1"/>
    <property type="molecule type" value="Genomic_DNA"/>
</dbReference>
<reference evidence="1 4" key="2">
    <citation type="submission" date="2020-08" db="EMBL/GenBank/DDBJ databases">
        <title>Genomic Encyclopedia of Type Strains, Phase IV (KMG-IV): sequencing the most valuable type-strain genomes for metagenomic binning, comparative biology and taxonomic classification.</title>
        <authorList>
            <person name="Goeker M."/>
        </authorList>
    </citation>
    <scope>NUCLEOTIDE SEQUENCE [LARGE SCALE GENOMIC DNA]</scope>
    <source>
        <strain evidence="1 4">DSM 105434</strain>
    </source>
</reference>
<evidence type="ECO:0000313" key="4">
    <source>
        <dbReference type="Proteomes" id="UP000536909"/>
    </source>
</evidence>
<protein>
    <submittedName>
        <fullName evidence="2">Uncharacterized protein</fullName>
    </submittedName>
</protein>
<dbReference type="Pfam" id="PF15566">
    <property type="entry name" value="Imm32"/>
    <property type="match status" value="1"/>
</dbReference>
<reference evidence="2 3" key="1">
    <citation type="submission" date="2019-04" db="EMBL/GenBank/DDBJ databases">
        <title>Deinococcus metalilatus MA1002 mutant No.5.</title>
        <authorList>
            <person name="Park W."/>
            <person name="Park C."/>
        </authorList>
    </citation>
    <scope>NUCLEOTIDE SEQUENCE [LARGE SCALE GENOMIC DNA]</scope>
    <source>
        <strain evidence="2 3">MA1002-m5</strain>
    </source>
</reference>